<keyword evidence="3" id="KW-1185">Reference proteome</keyword>
<feature type="compositionally biased region" description="Acidic residues" evidence="1">
    <location>
        <begin position="110"/>
        <end position="123"/>
    </location>
</feature>
<gene>
    <name evidence="2" type="ORF">HYDPIDRAFT_28635</name>
</gene>
<dbReference type="OrthoDB" id="2657661at2759"/>
<dbReference type="AlphaFoldDB" id="A0A0C9WFH9"/>
<protein>
    <recommendedName>
        <fullName evidence="4">WW domain-containing protein</fullName>
    </recommendedName>
</protein>
<reference evidence="2 3" key="1">
    <citation type="submission" date="2014-04" db="EMBL/GenBank/DDBJ databases">
        <title>Evolutionary Origins and Diversification of the Mycorrhizal Mutualists.</title>
        <authorList>
            <consortium name="DOE Joint Genome Institute"/>
            <consortium name="Mycorrhizal Genomics Consortium"/>
            <person name="Kohler A."/>
            <person name="Kuo A."/>
            <person name="Nagy L.G."/>
            <person name="Floudas D."/>
            <person name="Copeland A."/>
            <person name="Barry K.W."/>
            <person name="Cichocki N."/>
            <person name="Veneault-Fourrey C."/>
            <person name="LaButti K."/>
            <person name="Lindquist E.A."/>
            <person name="Lipzen A."/>
            <person name="Lundell T."/>
            <person name="Morin E."/>
            <person name="Murat C."/>
            <person name="Riley R."/>
            <person name="Ohm R."/>
            <person name="Sun H."/>
            <person name="Tunlid A."/>
            <person name="Henrissat B."/>
            <person name="Grigoriev I.V."/>
            <person name="Hibbett D.S."/>
            <person name="Martin F."/>
        </authorList>
    </citation>
    <scope>NUCLEOTIDE SEQUENCE [LARGE SCALE GENOMIC DNA]</scope>
    <source>
        <strain evidence="2 3">MD-312</strain>
    </source>
</reference>
<evidence type="ECO:0008006" key="4">
    <source>
        <dbReference type="Google" id="ProtNLM"/>
    </source>
</evidence>
<dbReference type="EMBL" id="KN839847">
    <property type="protein sequence ID" value="KIJ64192.1"/>
    <property type="molecule type" value="Genomic_DNA"/>
</dbReference>
<accession>A0A0C9WFH9</accession>
<organism evidence="2 3">
    <name type="scientific">Hydnomerulius pinastri MD-312</name>
    <dbReference type="NCBI Taxonomy" id="994086"/>
    <lineage>
        <taxon>Eukaryota</taxon>
        <taxon>Fungi</taxon>
        <taxon>Dikarya</taxon>
        <taxon>Basidiomycota</taxon>
        <taxon>Agaricomycotina</taxon>
        <taxon>Agaricomycetes</taxon>
        <taxon>Agaricomycetidae</taxon>
        <taxon>Boletales</taxon>
        <taxon>Boletales incertae sedis</taxon>
        <taxon>Leucogyrophana</taxon>
    </lineage>
</organism>
<dbReference type="HOGENOM" id="CLU_510541_0_0_1"/>
<sequence>MNRPLLFTLTRGYVRLDVLCKFIRIAISIVSHWRLSMRNVFWYLHRWLTVKLARGKGYVNIACSSSQTTLGQALAGGRTTPAPEVAPVGATETLVVLPVEDNATSSGTVMDEDDDKEEGEDEDPPRGLDTVPIIPDVVNRYDRACQLRGSKNNKKLHLPCRPGSFSFAENPPQGWTACTHPEGALYYYNSRMRVFTDADLTSKMIATQINLCARKLYDQAKEKQKWGEDAELTLEIMEEGGKEVCGYYFARHSCRQLFWLEHIDVRKSEHVNRMVHRVKVITKRSQLKYAMESQYWWHCALFPNHRRLPESVLREVKQIIMHFNGEVLLSDASLSPFDIDQLDVFLTLMDAMKDSINQTDAHTIAIIGGMMRNFCRSKHINLCGQPGARLNADQSLIKRSKLKEENSLKKRVWVYLRFFLVLILWNSPNAHVKALRRIWVDNVIIEPRWKNFTAQLNKEWNQITVLSTVILACSRSTSD</sequence>
<dbReference type="Proteomes" id="UP000053820">
    <property type="component" value="Unassembled WGS sequence"/>
</dbReference>
<evidence type="ECO:0000313" key="2">
    <source>
        <dbReference type="EMBL" id="KIJ64192.1"/>
    </source>
</evidence>
<evidence type="ECO:0000313" key="3">
    <source>
        <dbReference type="Proteomes" id="UP000053820"/>
    </source>
</evidence>
<proteinExistence type="predicted"/>
<name>A0A0C9WFH9_9AGAM</name>
<feature type="region of interest" description="Disordered" evidence="1">
    <location>
        <begin position="104"/>
        <end position="131"/>
    </location>
</feature>
<evidence type="ECO:0000256" key="1">
    <source>
        <dbReference type="SAM" id="MobiDB-lite"/>
    </source>
</evidence>